<dbReference type="EnsemblMetazoa" id="XM_030974734">
    <property type="protein sequence ID" value="XP_030830594"/>
    <property type="gene ID" value="LOC574873"/>
</dbReference>
<name>A0A7M7N4Z2_STRPU</name>
<dbReference type="PROSITE" id="PS50297">
    <property type="entry name" value="ANK_REP_REGION"/>
    <property type="match status" value="1"/>
</dbReference>
<keyword evidence="7" id="KW-0406">Ion transport</keyword>
<feature type="compositionally biased region" description="Basic and acidic residues" evidence="11">
    <location>
        <begin position="993"/>
        <end position="1012"/>
    </location>
</feature>
<dbReference type="InterPro" id="IPR013555">
    <property type="entry name" value="TRP_dom"/>
</dbReference>
<keyword evidence="15" id="KW-1185">Reference proteome</keyword>
<dbReference type="RefSeq" id="XP_030830594.1">
    <property type="nucleotide sequence ID" value="XM_030974734.1"/>
</dbReference>
<keyword evidence="5 12" id="KW-1133">Transmembrane helix</keyword>
<dbReference type="Pfam" id="PF00520">
    <property type="entry name" value="Ion_trans"/>
    <property type="match status" value="1"/>
</dbReference>
<evidence type="ECO:0000256" key="4">
    <source>
        <dbReference type="ARBA" id="ARBA00022737"/>
    </source>
</evidence>
<dbReference type="Proteomes" id="UP000007110">
    <property type="component" value="Unassembled WGS sequence"/>
</dbReference>
<dbReference type="InterPro" id="IPR002110">
    <property type="entry name" value="Ankyrin_rpt"/>
</dbReference>
<feature type="region of interest" description="Disordered" evidence="11">
    <location>
        <begin position="1024"/>
        <end position="1080"/>
    </location>
</feature>
<feature type="transmembrane region" description="Helical" evidence="12">
    <location>
        <begin position="495"/>
        <end position="516"/>
    </location>
</feature>
<dbReference type="PANTHER" id="PTHR10117:SF54">
    <property type="entry name" value="TRANSIENT RECEPTOR POTENTIAL-GAMMA PROTEIN"/>
    <property type="match status" value="1"/>
</dbReference>
<evidence type="ECO:0000256" key="1">
    <source>
        <dbReference type="ARBA" id="ARBA00004141"/>
    </source>
</evidence>
<sequence>MRRRAYDSFLVTSGAKEHDLLSKDELNFLQAAEIGDLPTVKQMLESDDLAPKLLRCTDYKDRTALEVSTENEHLEIVEFLVQKGGRKLDIQAIQESLMLAISKGYLRITQALLNHPVHQQSKDKFRLGSLTNYYQRKNNSKFAQDVTPLMLAAHCNEIDIIRLLLNRGDTIKKPHNSLCQCTYCSNKKQFDPLKHSLAGFNTYRALASPAFIALTSPDPILTAFLLSQELGTNARIEKEFKNEYRDLARQCKEFASDLLDMCQNSEEVRTILNNEANTLDESEHERATNWLKSEVGEEGSSRTPTLSRLKLAIKLRQKQFVAHSHCQHELATLWYRNFPSWRLMSLPKKVFVNVLIVLGLPFFTLCYYLAPYSKLGEFVSSPLVKFILYSASYFVFLLVIFIESLYAQTYQNSFHEEKEGKLTSLLRERLNTTSDTCLSIFPDLEDENYVIRLRFFALTPLEIVILIFLMGFLWGEIKQLWAEGLQAYLASVWNWIDIAMLNLYLASCTLNILSVTRASLAIDFFMTNVNAPCLYKNGNDPIANRYFYFLQRERSMWHNDDPVFVSEALYALANVLSFCRLSYILPVSEFLGPLQISLGRMLGDILRFAVVFIVVFLAFFCSMFNLYYSYEDSKFGNFGQAFLTLFWALFGLGNPSDPRLRHNITTGNATLEAGGKGGYLITESFGTMLYMIYYVVMGLVMLNMLIAMMSNSFQEINSEQDVEWKFARAQLWMSYFEKGATIPVPFNIIPSPKSFIHLYKWVARRVTRFRQGSPSRDNNQVPLGERRNGVFNILNRLELRREESTHESITKGIIKRYLFKLQRDKENDEVNEGELDEIKNDISSLRFELMEQLRTPKTPGAPIAQPNAPAFTFSFPSAAASTTPPKDSNISLEINALKTKITELTRHIETLTNVTLSRQVVAHNNSSRSVYERAGFTDLDMHRGSSNSLRTMEDSKLEYNLQGRRDSSPRVLDVGDIAFRYDDSERQQNALVRHPDRSGRRMSADGGDIRRESLQRAYDVTDIIGYGDHDKQQYNNNNPRPGYGSRDHTAVNRRQSKPSQGGRSGMSNEPDKRSISRTLSRGSIHVGFDLETRHDPVLRVVDEDTARMDFEPDTSSSHNVHHRAPDLSGTGQSREFESSEGMRGSEEGGVSYDFDEHRADGVFRRGVGNGNTRARYTQEEDALGMSMGHYNIAFSLDT</sequence>
<dbReference type="PRINTS" id="PR01097">
    <property type="entry name" value="TRNSRECEPTRP"/>
</dbReference>
<feature type="transmembrane region" description="Helical" evidence="12">
    <location>
        <begin position="350"/>
        <end position="370"/>
    </location>
</feature>
<accession>A0A7M7N4Z2</accession>
<feature type="region of interest" description="Disordered" evidence="11">
    <location>
        <begin position="986"/>
        <end position="1012"/>
    </location>
</feature>
<keyword evidence="9" id="KW-0407">Ion channel</keyword>
<keyword evidence="8 12" id="KW-0472">Membrane</keyword>
<feature type="domain" description="Transient receptor ion channel" evidence="13">
    <location>
        <begin position="179"/>
        <end position="241"/>
    </location>
</feature>
<dbReference type="SMART" id="SM00248">
    <property type="entry name" value="ANK"/>
    <property type="match status" value="3"/>
</dbReference>
<dbReference type="AlphaFoldDB" id="A0A7M7N4Z2"/>
<dbReference type="Gene3D" id="1.25.40.20">
    <property type="entry name" value="Ankyrin repeat-containing domain"/>
    <property type="match status" value="1"/>
</dbReference>
<evidence type="ECO:0000256" key="6">
    <source>
        <dbReference type="ARBA" id="ARBA00023043"/>
    </source>
</evidence>
<dbReference type="KEGG" id="spu:574873"/>
<evidence type="ECO:0000259" key="13">
    <source>
        <dbReference type="SMART" id="SM01420"/>
    </source>
</evidence>
<dbReference type="InterPro" id="IPR002153">
    <property type="entry name" value="TRPC_channel"/>
</dbReference>
<evidence type="ECO:0000313" key="14">
    <source>
        <dbReference type="EnsemblMetazoa" id="XP_030830594"/>
    </source>
</evidence>
<evidence type="ECO:0000256" key="5">
    <source>
        <dbReference type="ARBA" id="ARBA00022989"/>
    </source>
</evidence>
<evidence type="ECO:0000256" key="8">
    <source>
        <dbReference type="ARBA" id="ARBA00023136"/>
    </source>
</evidence>
<organism evidence="14 15">
    <name type="scientific">Strongylocentrotus purpuratus</name>
    <name type="common">Purple sea urchin</name>
    <dbReference type="NCBI Taxonomy" id="7668"/>
    <lineage>
        <taxon>Eukaryota</taxon>
        <taxon>Metazoa</taxon>
        <taxon>Echinodermata</taxon>
        <taxon>Eleutherozoa</taxon>
        <taxon>Echinozoa</taxon>
        <taxon>Echinoidea</taxon>
        <taxon>Euechinoidea</taxon>
        <taxon>Echinacea</taxon>
        <taxon>Camarodonta</taxon>
        <taxon>Echinidea</taxon>
        <taxon>Strongylocentrotidae</taxon>
        <taxon>Strongylocentrotus</taxon>
    </lineage>
</organism>
<dbReference type="GO" id="GO:0015279">
    <property type="term" value="F:store-operated calcium channel activity"/>
    <property type="evidence" value="ECO:0000318"/>
    <property type="project" value="GO_Central"/>
</dbReference>
<dbReference type="SUPFAM" id="SSF48403">
    <property type="entry name" value="Ankyrin repeat"/>
    <property type="match status" value="1"/>
</dbReference>
<dbReference type="Pfam" id="PF08344">
    <property type="entry name" value="TRP_2"/>
    <property type="match status" value="1"/>
</dbReference>
<feature type="transmembrane region" description="Helical" evidence="12">
    <location>
        <begin position="386"/>
        <end position="406"/>
    </location>
</feature>
<dbReference type="PANTHER" id="PTHR10117">
    <property type="entry name" value="TRANSIENT RECEPTOR POTENTIAL CHANNEL"/>
    <property type="match status" value="1"/>
</dbReference>
<dbReference type="FunFam" id="1.25.40.20:FF:000635">
    <property type="entry name" value="Transient receptor potential cation channel subfamily C member 1"/>
    <property type="match status" value="1"/>
</dbReference>
<dbReference type="NCBIfam" id="TIGR00870">
    <property type="entry name" value="trp"/>
    <property type="match status" value="1"/>
</dbReference>
<dbReference type="InterPro" id="IPR036770">
    <property type="entry name" value="Ankyrin_rpt-contain_sf"/>
</dbReference>
<feature type="transmembrane region" description="Helical" evidence="12">
    <location>
        <begin position="635"/>
        <end position="653"/>
    </location>
</feature>
<dbReference type="Pfam" id="PF12796">
    <property type="entry name" value="Ank_2"/>
    <property type="match status" value="1"/>
</dbReference>
<reference evidence="15" key="1">
    <citation type="submission" date="2015-02" db="EMBL/GenBank/DDBJ databases">
        <title>Genome sequencing for Strongylocentrotus purpuratus.</title>
        <authorList>
            <person name="Murali S."/>
            <person name="Liu Y."/>
            <person name="Vee V."/>
            <person name="English A."/>
            <person name="Wang M."/>
            <person name="Skinner E."/>
            <person name="Han Y."/>
            <person name="Muzny D.M."/>
            <person name="Worley K.C."/>
            <person name="Gibbs R.A."/>
        </authorList>
    </citation>
    <scope>NUCLEOTIDE SEQUENCE</scope>
</reference>
<dbReference type="GO" id="GO:0051480">
    <property type="term" value="P:regulation of cytosolic calcium ion concentration"/>
    <property type="evidence" value="ECO:0000318"/>
    <property type="project" value="GO_Central"/>
</dbReference>
<dbReference type="OrthoDB" id="2373987at2759"/>
<dbReference type="GO" id="GO:0070679">
    <property type="term" value="F:inositol 1,4,5 trisphosphate binding"/>
    <property type="evidence" value="ECO:0000318"/>
    <property type="project" value="GO_Central"/>
</dbReference>
<dbReference type="GO" id="GO:0034703">
    <property type="term" value="C:cation channel complex"/>
    <property type="evidence" value="ECO:0000318"/>
    <property type="project" value="GO_Central"/>
</dbReference>
<protein>
    <recommendedName>
        <fullName evidence="13">Transient receptor ion channel domain-containing protein</fullName>
    </recommendedName>
</protein>
<dbReference type="InterPro" id="IPR005821">
    <property type="entry name" value="Ion_trans_dom"/>
</dbReference>
<comment type="subcellular location">
    <subcellularLocation>
        <location evidence="1">Membrane</location>
        <topology evidence="1">Multi-pass membrane protein</topology>
    </subcellularLocation>
</comment>
<dbReference type="GO" id="GO:0005886">
    <property type="term" value="C:plasma membrane"/>
    <property type="evidence" value="ECO:0000318"/>
    <property type="project" value="GO_Central"/>
</dbReference>
<dbReference type="GeneID" id="574873"/>
<dbReference type="GO" id="GO:0070588">
    <property type="term" value="P:calcium ion transmembrane transport"/>
    <property type="evidence" value="ECO:0000318"/>
    <property type="project" value="GO_Central"/>
</dbReference>
<keyword evidence="4" id="KW-0677">Repeat</keyword>
<feature type="compositionally biased region" description="Polar residues" evidence="11">
    <location>
        <begin position="1057"/>
        <end position="1067"/>
    </location>
</feature>
<keyword evidence="6 10" id="KW-0040">ANK repeat</keyword>
<feature type="transmembrane region" description="Helical" evidence="12">
    <location>
        <begin position="688"/>
        <end position="708"/>
    </location>
</feature>
<evidence type="ECO:0000256" key="3">
    <source>
        <dbReference type="ARBA" id="ARBA00022692"/>
    </source>
</evidence>
<dbReference type="InParanoid" id="A0A7M7N4Z2"/>
<dbReference type="PROSITE" id="PS50088">
    <property type="entry name" value="ANK_REPEAT"/>
    <property type="match status" value="1"/>
</dbReference>
<evidence type="ECO:0000256" key="11">
    <source>
        <dbReference type="SAM" id="MobiDB-lite"/>
    </source>
</evidence>
<dbReference type="Gene3D" id="1.10.287.70">
    <property type="match status" value="1"/>
</dbReference>
<feature type="transmembrane region" description="Helical" evidence="12">
    <location>
        <begin position="605"/>
        <end position="628"/>
    </location>
</feature>
<keyword evidence="2" id="KW-0813">Transport</keyword>
<evidence type="ECO:0000313" key="15">
    <source>
        <dbReference type="Proteomes" id="UP000007110"/>
    </source>
</evidence>
<feature type="transmembrane region" description="Helical" evidence="12">
    <location>
        <begin position="455"/>
        <end position="475"/>
    </location>
</feature>
<evidence type="ECO:0000256" key="12">
    <source>
        <dbReference type="SAM" id="Phobius"/>
    </source>
</evidence>
<feature type="repeat" description="ANK" evidence="10">
    <location>
        <begin position="144"/>
        <end position="176"/>
    </location>
</feature>
<evidence type="ECO:0000256" key="2">
    <source>
        <dbReference type="ARBA" id="ARBA00022448"/>
    </source>
</evidence>
<proteinExistence type="predicted"/>
<dbReference type="Pfam" id="PF00023">
    <property type="entry name" value="Ank"/>
    <property type="match status" value="1"/>
</dbReference>
<evidence type="ECO:0000256" key="10">
    <source>
        <dbReference type="PROSITE-ProRule" id="PRU00023"/>
    </source>
</evidence>
<keyword evidence="3 12" id="KW-0812">Transmembrane</keyword>
<evidence type="ECO:0000256" key="9">
    <source>
        <dbReference type="ARBA" id="ARBA00023303"/>
    </source>
</evidence>
<evidence type="ECO:0000256" key="7">
    <source>
        <dbReference type="ARBA" id="ARBA00023065"/>
    </source>
</evidence>
<dbReference type="SMART" id="SM01420">
    <property type="entry name" value="TRP_2"/>
    <property type="match status" value="1"/>
</dbReference>
<dbReference type="OMA" id="IIWEECK"/>
<reference evidence="14" key="2">
    <citation type="submission" date="2021-01" db="UniProtKB">
        <authorList>
            <consortium name="EnsemblMetazoa"/>
        </authorList>
    </citation>
    <scope>IDENTIFICATION</scope>
</reference>
<feature type="region of interest" description="Disordered" evidence="11">
    <location>
        <begin position="1109"/>
        <end position="1155"/>
    </location>
</feature>